<evidence type="ECO:0000256" key="1">
    <source>
        <dbReference type="SAM" id="MobiDB-lite"/>
    </source>
</evidence>
<sequence length="64" mass="7953">MLEGLFLKDPGARWTLERLRAHSCLAQARREDEEEDRRRDEEEERERREREERERERRNGIDEG</sequence>
<reference evidence="2" key="1">
    <citation type="journal article" date="2012" name="Bioengineered">
        <title>Additional insights into the genome of the oleaginous model alga Nannochloropsis gaditana.</title>
        <authorList>
            <person name="Jinkerson R.E."/>
            <person name="Radakovits R."/>
            <person name="Posewitz M.C."/>
        </authorList>
    </citation>
    <scope>NUCLEOTIDE SEQUENCE</scope>
    <source>
        <strain evidence="2">CCMP526</strain>
    </source>
</reference>
<name>I2CQ26_NANGC</name>
<feature type="compositionally biased region" description="Basic and acidic residues" evidence="1">
    <location>
        <begin position="28"/>
        <end position="64"/>
    </location>
</feature>
<feature type="non-terminal residue" evidence="2">
    <location>
        <position position="64"/>
    </location>
</feature>
<evidence type="ECO:0000313" key="2">
    <source>
        <dbReference type="EMBL" id="AFJ69009.1"/>
    </source>
</evidence>
<accession>I2CQ26</accession>
<reference evidence="2" key="2">
    <citation type="journal article" date="2012" name="Nat. Commun.">
        <title>Draft genome sequence and genetic transformation of the oleaginous alga Nannochloropis gaditana.</title>
        <authorList>
            <person name="Radakovits R."/>
            <person name="Jinkerson R.E."/>
            <person name="Fuerstenberg S.I."/>
            <person name="Tae H."/>
            <person name="Settlage R.E."/>
            <person name="Boore J.L."/>
            <person name="Posewitz M.C."/>
        </authorList>
    </citation>
    <scope>NUCLEOTIDE SEQUENCE</scope>
    <source>
        <strain evidence="2">CCMP526</strain>
    </source>
</reference>
<dbReference type="EMBL" id="JU971363">
    <property type="protein sequence ID" value="AFJ69009.1"/>
    <property type="molecule type" value="mRNA"/>
</dbReference>
<feature type="region of interest" description="Disordered" evidence="1">
    <location>
        <begin position="25"/>
        <end position="64"/>
    </location>
</feature>
<dbReference type="AlphaFoldDB" id="I2CQ26"/>
<proteinExistence type="evidence at transcript level"/>
<gene>
    <name evidence="2" type="ORF">NGATSA_2038000</name>
</gene>
<organism evidence="2">
    <name type="scientific">Nannochloropsis gaditana (strain CCMP526)</name>
    <name type="common">Green microalga</name>
    <name type="synonym">Microchloropsis gaditana</name>
    <dbReference type="NCBI Taxonomy" id="1093141"/>
    <lineage>
        <taxon>Eukaryota</taxon>
        <taxon>Sar</taxon>
        <taxon>Stramenopiles</taxon>
        <taxon>Ochrophyta</taxon>
        <taxon>Eustigmatophyceae</taxon>
        <taxon>Eustigmatales</taxon>
        <taxon>Monodopsidaceae</taxon>
        <taxon>Nannochloropsis</taxon>
    </lineage>
</organism>
<protein>
    <submittedName>
        <fullName evidence="2">Uncharacterized protein</fullName>
    </submittedName>
</protein>